<feature type="transmembrane region" description="Helical" evidence="6">
    <location>
        <begin position="506"/>
        <end position="530"/>
    </location>
</feature>
<keyword evidence="4 6" id="KW-0472">Membrane</keyword>
<dbReference type="GO" id="GO:0005886">
    <property type="term" value="C:plasma membrane"/>
    <property type="evidence" value="ECO:0007669"/>
    <property type="project" value="TreeGrafter"/>
</dbReference>
<proteinExistence type="predicted"/>
<feature type="transmembrane region" description="Helical" evidence="6">
    <location>
        <begin position="798"/>
        <end position="818"/>
    </location>
</feature>
<evidence type="ECO:0000256" key="2">
    <source>
        <dbReference type="ARBA" id="ARBA00022692"/>
    </source>
</evidence>
<feature type="compositionally biased region" description="Polar residues" evidence="5">
    <location>
        <begin position="77"/>
        <end position="96"/>
    </location>
</feature>
<accession>A0A6A6DGW1</accession>
<feature type="transmembrane region" description="Helical" evidence="6">
    <location>
        <begin position="662"/>
        <end position="682"/>
    </location>
</feature>
<gene>
    <name evidence="7" type="ORF">K469DRAFT_742430</name>
</gene>
<dbReference type="GO" id="GO:0022857">
    <property type="term" value="F:transmembrane transporter activity"/>
    <property type="evidence" value="ECO:0007669"/>
    <property type="project" value="TreeGrafter"/>
</dbReference>
<feature type="compositionally biased region" description="Basic and acidic residues" evidence="5">
    <location>
        <begin position="156"/>
        <end position="166"/>
    </location>
</feature>
<dbReference type="CDD" id="cd06174">
    <property type="entry name" value="MFS"/>
    <property type="match status" value="1"/>
</dbReference>
<feature type="region of interest" description="Disordered" evidence="5">
    <location>
        <begin position="141"/>
        <end position="167"/>
    </location>
</feature>
<feature type="transmembrane region" description="Helical" evidence="6">
    <location>
        <begin position="448"/>
        <end position="467"/>
    </location>
</feature>
<feature type="transmembrane region" description="Helical" evidence="6">
    <location>
        <begin position="694"/>
        <end position="715"/>
    </location>
</feature>
<evidence type="ECO:0000256" key="3">
    <source>
        <dbReference type="ARBA" id="ARBA00022989"/>
    </source>
</evidence>
<dbReference type="Proteomes" id="UP000800200">
    <property type="component" value="Unassembled WGS sequence"/>
</dbReference>
<evidence type="ECO:0008006" key="9">
    <source>
        <dbReference type="Google" id="ProtNLM"/>
    </source>
</evidence>
<dbReference type="AlphaFoldDB" id="A0A6A6DGW1"/>
<feature type="transmembrane region" description="Helical" evidence="6">
    <location>
        <begin position="735"/>
        <end position="755"/>
    </location>
</feature>
<keyword evidence="3 6" id="KW-1133">Transmembrane helix</keyword>
<feature type="compositionally biased region" description="Low complexity" evidence="5">
    <location>
        <begin position="275"/>
        <end position="293"/>
    </location>
</feature>
<evidence type="ECO:0000313" key="7">
    <source>
        <dbReference type="EMBL" id="KAF2177688.1"/>
    </source>
</evidence>
<feature type="transmembrane region" description="Helical" evidence="6">
    <location>
        <begin position="830"/>
        <end position="855"/>
    </location>
</feature>
<sequence>MAGNLEREATEPPKPSTVTKSRGLLERRKLAPKATAKRLPWLDGKSSPAQPAIRSIPKASHAIPPVPDSEALPSPSKPFQNNQPTSSPLSKDASSQFLGANPTIRAIGSTPSLRRKFLNLSLQRRMSFIRASSPFPVTKKRFSQMSRHSNLKISSRSKEKSSHLPHLEPFITPESVLKPVQRNIRATMPQPVMKSAQISPTKLVPRRNPFERARDRRLSNAIEGLGDLIQEAVDVAEDAADQGQVEEVYDVIKGATNAIHRASAIPARHLMATGPPLSVSESSEEPPNQSEDSVMTTPPRFYGDQTRNSVAIDWAFNNFKSGLHRRSSASPLSDTDDSITKRRYRFSTRSDLLLPPEPAQNANREHVDFVMRSFKPRNSSRGGLRRRRTIESDLDGRRPRHKTGFISCSEHSRPQPLLGIMIGIYAGEVPRIQYMLADEHHHIIIGKVVLYFGIAILAFIAWPLPLLHGRKPYILAALALALPLQFPQAIVVGAKRSPNNPSFRVGLLLSRAFSGIILGFANVNFVSVLLDLFDASLQSKRPHQEIAVVNDVRRYGIWPLVGAGIIEDLIPDWGFYIVVILPAAVLVLNILAPGTRHSVYRKSVSDVYDRDQHFITRRVSRGEVKLHISTGGLKYWFGEVWAGMELAIIMMCQVGFSVLAFYLGWIYAQIVLVIVLLGAILSRDYKRRPPFVGLGVLSITIGALLAVPVTKAGIFPCERKTLFRTDSMTFQKQSHMYMVPIVFAGAVGFLSELAIAECYGLIMETLDTCDLQPGVNTKHRLQSMTIQDRRRRTYYSSFPHVTAGIFASHTLAFIGAAVATEVGGIMTRHIGAQASTGVTAGILLGLTILLTVVLWRLREVQVIPSHAFGRRRDTKAWEEFQEMGKADWKPVVIGNPSGKMRMSVLELGDLSRWTEIMKLNFLIRESRDEKGRKRISW</sequence>
<evidence type="ECO:0000256" key="1">
    <source>
        <dbReference type="ARBA" id="ARBA00004141"/>
    </source>
</evidence>
<reference evidence="7" key="1">
    <citation type="journal article" date="2020" name="Stud. Mycol.">
        <title>101 Dothideomycetes genomes: a test case for predicting lifestyles and emergence of pathogens.</title>
        <authorList>
            <person name="Haridas S."/>
            <person name="Albert R."/>
            <person name="Binder M."/>
            <person name="Bloem J."/>
            <person name="Labutti K."/>
            <person name="Salamov A."/>
            <person name="Andreopoulos B."/>
            <person name="Baker S."/>
            <person name="Barry K."/>
            <person name="Bills G."/>
            <person name="Bluhm B."/>
            <person name="Cannon C."/>
            <person name="Castanera R."/>
            <person name="Culley D."/>
            <person name="Daum C."/>
            <person name="Ezra D."/>
            <person name="Gonzalez J."/>
            <person name="Henrissat B."/>
            <person name="Kuo A."/>
            <person name="Liang C."/>
            <person name="Lipzen A."/>
            <person name="Lutzoni F."/>
            <person name="Magnuson J."/>
            <person name="Mondo S."/>
            <person name="Nolan M."/>
            <person name="Ohm R."/>
            <person name="Pangilinan J."/>
            <person name="Park H.-J."/>
            <person name="Ramirez L."/>
            <person name="Alfaro M."/>
            <person name="Sun H."/>
            <person name="Tritt A."/>
            <person name="Yoshinaga Y."/>
            <person name="Zwiers L.-H."/>
            <person name="Turgeon B."/>
            <person name="Goodwin S."/>
            <person name="Spatafora J."/>
            <person name="Crous P."/>
            <person name="Grigoriev I."/>
        </authorList>
    </citation>
    <scope>NUCLEOTIDE SEQUENCE</scope>
    <source>
        <strain evidence="7">CBS 207.26</strain>
    </source>
</reference>
<evidence type="ECO:0000256" key="4">
    <source>
        <dbReference type="ARBA" id="ARBA00023136"/>
    </source>
</evidence>
<keyword evidence="8" id="KW-1185">Reference proteome</keyword>
<feature type="transmembrane region" description="Helical" evidence="6">
    <location>
        <begin position="573"/>
        <end position="592"/>
    </location>
</feature>
<feature type="region of interest" description="Disordered" evidence="5">
    <location>
        <begin position="273"/>
        <end position="300"/>
    </location>
</feature>
<dbReference type="SUPFAM" id="SSF103473">
    <property type="entry name" value="MFS general substrate transporter"/>
    <property type="match status" value="1"/>
</dbReference>
<dbReference type="PANTHER" id="PTHR23502:SF76">
    <property type="entry name" value="POLYAMINE TRANSPORT PROTEIN"/>
    <property type="match status" value="1"/>
</dbReference>
<feature type="compositionally biased region" description="Polar residues" evidence="5">
    <location>
        <begin position="143"/>
        <end position="154"/>
    </location>
</feature>
<dbReference type="PANTHER" id="PTHR23502">
    <property type="entry name" value="MAJOR FACILITATOR SUPERFAMILY"/>
    <property type="match status" value="1"/>
</dbReference>
<keyword evidence="2 6" id="KW-0812">Transmembrane</keyword>
<organism evidence="7 8">
    <name type="scientific">Zopfia rhizophila CBS 207.26</name>
    <dbReference type="NCBI Taxonomy" id="1314779"/>
    <lineage>
        <taxon>Eukaryota</taxon>
        <taxon>Fungi</taxon>
        <taxon>Dikarya</taxon>
        <taxon>Ascomycota</taxon>
        <taxon>Pezizomycotina</taxon>
        <taxon>Dothideomycetes</taxon>
        <taxon>Dothideomycetes incertae sedis</taxon>
        <taxon>Zopfiaceae</taxon>
        <taxon>Zopfia</taxon>
    </lineage>
</organism>
<feature type="compositionally biased region" description="Basic and acidic residues" evidence="5">
    <location>
        <begin position="1"/>
        <end position="11"/>
    </location>
</feature>
<evidence type="ECO:0000256" key="5">
    <source>
        <dbReference type="SAM" id="MobiDB-lite"/>
    </source>
</evidence>
<dbReference type="InterPro" id="IPR036259">
    <property type="entry name" value="MFS_trans_sf"/>
</dbReference>
<dbReference type="EMBL" id="ML994685">
    <property type="protein sequence ID" value="KAF2177688.1"/>
    <property type="molecule type" value="Genomic_DNA"/>
</dbReference>
<feature type="region of interest" description="Disordered" evidence="5">
    <location>
        <begin position="1"/>
        <end position="96"/>
    </location>
</feature>
<feature type="transmembrane region" description="Helical" evidence="6">
    <location>
        <begin position="473"/>
        <end position="494"/>
    </location>
</feature>
<evidence type="ECO:0000256" key="6">
    <source>
        <dbReference type="SAM" id="Phobius"/>
    </source>
</evidence>
<feature type="transmembrane region" description="Helical" evidence="6">
    <location>
        <begin position="635"/>
        <end position="656"/>
    </location>
</feature>
<evidence type="ECO:0000313" key="8">
    <source>
        <dbReference type="Proteomes" id="UP000800200"/>
    </source>
</evidence>
<comment type="subcellular location">
    <subcellularLocation>
        <location evidence="1">Membrane</location>
        <topology evidence="1">Multi-pass membrane protein</topology>
    </subcellularLocation>
</comment>
<name>A0A6A6DGW1_9PEZI</name>
<dbReference type="OrthoDB" id="10250282at2759"/>
<protein>
    <recommendedName>
        <fullName evidence="9">MFS general substrate transporter</fullName>
    </recommendedName>
</protein>